<dbReference type="RefSeq" id="WP_017865844.1">
    <property type="nucleotide sequence ID" value="NZ_CP021255.1"/>
</dbReference>
<dbReference type="Pfam" id="PF18935">
    <property type="entry name" value="DUF5683"/>
    <property type="match status" value="1"/>
</dbReference>
<gene>
    <name evidence="3" type="ORF">CAY53_09340</name>
</gene>
<feature type="domain" description="DUF5683" evidence="2">
    <location>
        <begin position="19"/>
        <end position="45"/>
    </location>
</feature>
<organism evidence="3 4">
    <name type="scientific">Desulfobulbus oralis</name>
    <dbReference type="NCBI Taxonomy" id="1986146"/>
    <lineage>
        <taxon>Bacteria</taxon>
        <taxon>Pseudomonadati</taxon>
        <taxon>Thermodesulfobacteriota</taxon>
        <taxon>Desulfobulbia</taxon>
        <taxon>Desulfobulbales</taxon>
        <taxon>Desulfobulbaceae</taxon>
        <taxon>Desulfobulbus</taxon>
    </lineage>
</organism>
<reference evidence="3 4" key="1">
    <citation type="journal article" date="2018" name="MBio">
        <title>Insights into the evolution of host association through the isolation and characterization of a novel human periodontal pathobiont, Desulfobulbus oralis.</title>
        <authorList>
            <person name="Cross K.L."/>
            <person name="Chirania P."/>
            <person name="Xiong W."/>
            <person name="Beall C.J."/>
            <person name="Elkins J.G."/>
            <person name="Giannone R.J."/>
            <person name="Griffen A.L."/>
            <person name="Guss A.M."/>
            <person name="Hettich R.L."/>
            <person name="Joshi S.S."/>
            <person name="Mokrzan E.M."/>
            <person name="Martin R.K."/>
            <person name="Zhulin I.B."/>
            <person name="Leys E.J."/>
            <person name="Podar M."/>
        </authorList>
    </citation>
    <scope>NUCLEOTIDE SEQUENCE [LARGE SCALE GENOMIC DNA]</scope>
    <source>
        <strain evidence="3 4">ORNL</strain>
    </source>
</reference>
<keyword evidence="1" id="KW-1133">Transmembrane helix</keyword>
<feature type="transmembrane region" description="Helical" evidence="1">
    <location>
        <begin position="21"/>
        <end position="43"/>
    </location>
</feature>
<accession>A0A2L1GPU4</accession>
<evidence type="ECO:0000313" key="4">
    <source>
        <dbReference type="Proteomes" id="UP000239867"/>
    </source>
</evidence>
<evidence type="ECO:0000256" key="1">
    <source>
        <dbReference type="SAM" id="Phobius"/>
    </source>
</evidence>
<evidence type="ECO:0000259" key="2">
    <source>
        <dbReference type="Pfam" id="PF18935"/>
    </source>
</evidence>
<evidence type="ECO:0000313" key="3">
    <source>
        <dbReference type="EMBL" id="AVD71647.1"/>
    </source>
</evidence>
<feature type="transmembrane region" description="Helical" evidence="1">
    <location>
        <begin position="55"/>
        <end position="79"/>
    </location>
</feature>
<keyword evidence="1" id="KW-0812">Transmembrane</keyword>
<keyword evidence="1" id="KW-0472">Membrane</keyword>
<proteinExistence type="predicted"/>
<protein>
    <recommendedName>
        <fullName evidence="2">DUF5683 domain-containing protein</fullName>
    </recommendedName>
</protein>
<dbReference type="AlphaFoldDB" id="A0A2L1GPU4"/>
<name>A0A2L1GPU4_9BACT</name>
<dbReference type="InterPro" id="IPR043738">
    <property type="entry name" value="DUF5683"/>
</dbReference>
<sequence>MTPEAQEDKMPQDYSARIRNPGTAAVLSALLPGLGQIYNGTFWRALLWLLITPGLWLGTGGLLGWLCHVVAAVTAYNFAQRHPYH</sequence>
<keyword evidence="4" id="KW-1185">Reference proteome</keyword>
<dbReference type="EMBL" id="CP021255">
    <property type="protein sequence ID" value="AVD71647.1"/>
    <property type="molecule type" value="Genomic_DNA"/>
</dbReference>
<dbReference type="Proteomes" id="UP000239867">
    <property type="component" value="Chromosome"/>
</dbReference>
<dbReference type="KEGG" id="deo:CAY53_09340"/>